<evidence type="ECO:0000313" key="3">
    <source>
        <dbReference type="Proteomes" id="UP000189681"/>
    </source>
</evidence>
<proteinExistence type="predicted"/>
<evidence type="ECO:0000259" key="1">
    <source>
        <dbReference type="Pfam" id="PF01370"/>
    </source>
</evidence>
<protein>
    <submittedName>
        <fullName evidence="2">dTDP-glucose 4,6-dehydratase</fullName>
    </submittedName>
</protein>
<dbReference type="PANTHER" id="PTHR43245:SF2">
    <property type="entry name" value="PUTATIVE-RELATED"/>
    <property type="match status" value="1"/>
</dbReference>
<organism evidence="2 3">
    <name type="scientific">Candidatus Brocadia carolinensis</name>
    <dbReference type="NCBI Taxonomy" id="1004156"/>
    <lineage>
        <taxon>Bacteria</taxon>
        <taxon>Pseudomonadati</taxon>
        <taxon>Planctomycetota</taxon>
        <taxon>Candidatus Brocadiia</taxon>
        <taxon>Candidatus Brocadiales</taxon>
        <taxon>Candidatus Brocadiaceae</taxon>
        <taxon>Candidatus Brocadia</taxon>
    </lineage>
</organism>
<dbReference type="EMBL" id="AYTS01000120">
    <property type="protein sequence ID" value="OOP55758.1"/>
    <property type="molecule type" value="Genomic_DNA"/>
</dbReference>
<accession>A0A1V4ARJ5</accession>
<dbReference type="SUPFAM" id="SSF51735">
    <property type="entry name" value="NAD(P)-binding Rossmann-fold domains"/>
    <property type="match status" value="1"/>
</dbReference>
<comment type="caution">
    <text evidence="2">The sequence shown here is derived from an EMBL/GenBank/DDBJ whole genome shotgun (WGS) entry which is preliminary data.</text>
</comment>
<dbReference type="STRING" id="1004156.AYP45_13020"/>
<dbReference type="AlphaFoldDB" id="A0A1V4ARJ5"/>
<dbReference type="Gene3D" id="3.40.50.720">
    <property type="entry name" value="NAD(P)-binding Rossmann-like Domain"/>
    <property type="match status" value="1"/>
</dbReference>
<sequence length="244" mass="25977">MNSTIFIAGASGAIGRRLCRLLVDGNYSVIGTTRSQAKVPMLRDLGVEPVVVDVFDAARLLDAVCSAKPQIVVHQLTDLPPALDPAKMAEALVRNARLREIGTRNLVAAAVAAGVKRMVAQSLAFVYAPGPMPYREDAPLMLDDPAYGETARAVSSLEKQVLAAPLEGIILRYGKLYGPGTGFDQPPSGSPLHVDDAADAARRALTRGKAGIYNIAEDDGTVSIEKAAEMLGWVPGFRLDEQKR</sequence>
<reference evidence="2 3" key="1">
    <citation type="journal article" date="2017" name="Water Res.">
        <title>Discovery and metagenomic analysis of an anammox bacterial enrichment related to Candidatus "Brocadia caroliniensis" in a full-scale glycerol-fed nitritation-denitritation separate centrate treatment process.</title>
        <authorList>
            <person name="Park H."/>
            <person name="Brotto A.C."/>
            <person name="van Loosdrecht M.C."/>
            <person name="Chandran K."/>
        </authorList>
    </citation>
    <scope>NUCLEOTIDE SEQUENCE [LARGE SCALE GENOMIC DNA]</scope>
    <source>
        <strain evidence="2">26THWARD</strain>
    </source>
</reference>
<dbReference type="PANTHER" id="PTHR43245">
    <property type="entry name" value="BIFUNCTIONAL POLYMYXIN RESISTANCE PROTEIN ARNA"/>
    <property type="match status" value="1"/>
</dbReference>
<name>A0A1V4ARJ5_9BACT</name>
<dbReference type="InterPro" id="IPR036291">
    <property type="entry name" value="NAD(P)-bd_dom_sf"/>
</dbReference>
<dbReference type="Proteomes" id="UP000189681">
    <property type="component" value="Unassembled WGS sequence"/>
</dbReference>
<gene>
    <name evidence="2" type="ORF">AYP45_13020</name>
</gene>
<dbReference type="Pfam" id="PF01370">
    <property type="entry name" value="Epimerase"/>
    <property type="match status" value="1"/>
</dbReference>
<feature type="domain" description="NAD-dependent epimerase/dehydratase" evidence="1">
    <location>
        <begin position="5"/>
        <end position="181"/>
    </location>
</feature>
<evidence type="ECO:0000313" key="2">
    <source>
        <dbReference type="EMBL" id="OOP55758.1"/>
    </source>
</evidence>
<dbReference type="InterPro" id="IPR050177">
    <property type="entry name" value="Lipid_A_modif_metabolic_enz"/>
</dbReference>
<dbReference type="InterPro" id="IPR001509">
    <property type="entry name" value="Epimerase_deHydtase"/>
</dbReference>